<accession>A0A3R7PBV8</accession>
<protein>
    <submittedName>
        <fullName evidence="5">Putative serine/threonine-protein phosphatase 6 regulatory ankyrin repeat subunit B-like</fullName>
    </submittedName>
</protein>
<evidence type="ECO:0000313" key="6">
    <source>
        <dbReference type="Proteomes" id="UP000283509"/>
    </source>
</evidence>
<feature type="region of interest" description="Disordered" evidence="4">
    <location>
        <begin position="378"/>
        <end position="407"/>
    </location>
</feature>
<proteinExistence type="predicted"/>
<evidence type="ECO:0000256" key="3">
    <source>
        <dbReference type="PROSITE-ProRule" id="PRU00023"/>
    </source>
</evidence>
<dbReference type="PROSITE" id="PS50088">
    <property type="entry name" value="ANK_REPEAT"/>
    <property type="match status" value="6"/>
</dbReference>
<organism evidence="5 6">
    <name type="scientific">Penaeus vannamei</name>
    <name type="common">Whiteleg shrimp</name>
    <name type="synonym">Litopenaeus vannamei</name>
    <dbReference type="NCBI Taxonomy" id="6689"/>
    <lineage>
        <taxon>Eukaryota</taxon>
        <taxon>Metazoa</taxon>
        <taxon>Ecdysozoa</taxon>
        <taxon>Arthropoda</taxon>
        <taxon>Crustacea</taxon>
        <taxon>Multicrustacea</taxon>
        <taxon>Malacostraca</taxon>
        <taxon>Eumalacostraca</taxon>
        <taxon>Eucarida</taxon>
        <taxon>Decapoda</taxon>
        <taxon>Dendrobranchiata</taxon>
        <taxon>Penaeoidea</taxon>
        <taxon>Penaeidae</taxon>
        <taxon>Penaeus</taxon>
    </lineage>
</organism>
<feature type="repeat" description="ANK" evidence="3">
    <location>
        <begin position="45"/>
        <end position="77"/>
    </location>
</feature>
<sequence>MTEGKEILEAKNMGLMHKAARNGRADEVLKLSEKGEDLSALTSATKNTPLHYAAYEGHTEVVELLLHKQCDPNPSNATGDTPLHLAAINGKIDVVKIFSNWEGVDVNNSSATNKTLLAYARHGGKKPMLDVLKNPETISPKGNTPLHCASLAGHTEIVKLLLMKKADVKRETPTHHTALHYAALTGDAVLVKVLILHGADPNAKDERSTTPLHYAALCGHTSVVELLVEERADINIRTDMGLSVLHKASFYGRLSTVQKLVELEKTLVNTLDKEKLSAEDTALIRGHVHTAWWLNKNAHRASFQDQKHLMNICMRQYKKSGDFYHAYCREKNASAEALATAVDFGVCDMHYQDERGRTLLHVAAELGDRPKIGVLLERGALPTARTHDGKTPSDLAREKGHRRLQKT</sequence>
<dbReference type="PRINTS" id="PR01415">
    <property type="entry name" value="ANKYRIN"/>
</dbReference>
<feature type="repeat" description="ANK" evidence="3">
    <location>
        <begin position="141"/>
        <end position="173"/>
    </location>
</feature>
<reference evidence="5 6" key="1">
    <citation type="submission" date="2018-04" db="EMBL/GenBank/DDBJ databases">
        <authorList>
            <person name="Zhang X."/>
            <person name="Yuan J."/>
            <person name="Li F."/>
            <person name="Xiang J."/>
        </authorList>
    </citation>
    <scope>NUCLEOTIDE SEQUENCE [LARGE SCALE GENOMIC DNA]</scope>
    <source>
        <tissue evidence="5">Muscle</tissue>
    </source>
</reference>
<dbReference type="Proteomes" id="UP000283509">
    <property type="component" value="Unassembled WGS sequence"/>
</dbReference>
<feature type="repeat" description="ANK" evidence="3">
    <location>
        <begin position="207"/>
        <end position="239"/>
    </location>
</feature>
<dbReference type="InterPro" id="IPR002110">
    <property type="entry name" value="Ankyrin_rpt"/>
</dbReference>
<feature type="compositionally biased region" description="Basic and acidic residues" evidence="4">
    <location>
        <begin position="385"/>
        <end position="398"/>
    </location>
</feature>
<dbReference type="PANTHER" id="PTHR24161">
    <property type="entry name" value="ANK_REP_REGION DOMAIN-CONTAINING PROTEIN-RELATED"/>
    <property type="match status" value="1"/>
</dbReference>
<evidence type="ECO:0000256" key="2">
    <source>
        <dbReference type="ARBA" id="ARBA00023043"/>
    </source>
</evidence>
<dbReference type="PANTHER" id="PTHR24161:SF85">
    <property type="entry name" value="PALMITOYLTRANSFERASE HIP14"/>
    <property type="match status" value="1"/>
</dbReference>
<reference evidence="5 6" key="2">
    <citation type="submission" date="2019-01" db="EMBL/GenBank/DDBJ databases">
        <title>The decoding of complex shrimp genome reveals the adaptation for benthos swimmer, frequently molting mechanism and breeding impact on genome.</title>
        <authorList>
            <person name="Sun Y."/>
            <person name="Gao Y."/>
            <person name="Yu Y."/>
        </authorList>
    </citation>
    <scope>NUCLEOTIDE SEQUENCE [LARGE SCALE GENOMIC DNA]</scope>
    <source>
        <tissue evidence="5">Muscle</tissue>
    </source>
</reference>
<keyword evidence="1" id="KW-0677">Repeat</keyword>
<gene>
    <name evidence="5" type="ORF">C7M84_025567</name>
</gene>
<dbReference type="AlphaFoldDB" id="A0A3R7PBV8"/>
<dbReference type="PROSITE" id="PS50297">
    <property type="entry name" value="ANK_REP_REGION"/>
    <property type="match status" value="6"/>
</dbReference>
<comment type="caution">
    <text evidence="5">The sequence shown here is derived from an EMBL/GenBank/DDBJ whole genome shotgun (WGS) entry which is preliminary data.</text>
</comment>
<keyword evidence="2 3" id="KW-0040">ANK repeat</keyword>
<dbReference type="SMART" id="SM00248">
    <property type="entry name" value="ANK"/>
    <property type="match status" value="8"/>
</dbReference>
<dbReference type="Pfam" id="PF12796">
    <property type="entry name" value="Ank_2"/>
    <property type="match status" value="2"/>
</dbReference>
<dbReference type="Gene3D" id="1.25.40.20">
    <property type="entry name" value="Ankyrin repeat-containing domain"/>
    <property type="match status" value="5"/>
</dbReference>
<feature type="repeat" description="ANK" evidence="3">
    <location>
        <begin position="78"/>
        <end position="98"/>
    </location>
</feature>
<evidence type="ECO:0000313" key="5">
    <source>
        <dbReference type="EMBL" id="ROT81279.1"/>
    </source>
</evidence>
<dbReference type="STRING" id="6689.A0A3R7PBV8"/>
<evidence type="ECO:0000256" key="1">
    <source>
        <dbReference type="ARBA" id="ARBA00022737"/>
    </source>
</evidence>
<dbReference type="OrthoDB" id="10057496at2759"/>
<dbReference type="InterPro" id="IPR036770">
    <property type="entry name" value="Ankyrin_rpt-contain_sf"/>
</dbReference>
<feature type="repeat" description="ANK" evidence="3">
    <location>
        <begin position="174"/>
        <end position="206"/>
    </location>
</feature>
<evidence type="ECO:0000256" key="4">
    <source>
        <dbReference type="SAM" id="MobiDB-lite"/>
    </source>
</evidence>
<keyword evidence="6" id="KW-1185">Reference proteome</keyword>
<dbReference type="SUPFAM" id="SSF48403">
    <property type="entry name" value="Ankyrin repeat"/>
    <property type="match status" value="2"/>
</dbReference>
<name>A0A3R7PBV8_PENVA</name>
<dbReference type="Pfam" id="PF00023">
    <property type="entry name" value="Ank"/>
    <property type="match status" value="1"/>
</dbReference>
<feature type="repeat" description="ANK" evidence="3">
    <location>
        <begin position="355"/>
        <end position="387"/>
    </location>
</feature>
<dbReference type="EMBL" id="QCYY01000996">
    <property type="protein sequence ID" value="ROT81279.1"/>
    <property type="molecule type" value="Genomic_DNA"/>
</dbReference>